<gene>
    <name evidence="6" type="ORF">Prubr_63280</name>
</gene>
<dbReference type="Gene3D" id="3.30.300.30">
    <property type="match status" value="3"/>
</dbReference>
<keyword evidence="4" id="KW-0597">Phosphoprotein</keyword>
<dbReference type="GO" id="GO:0031177">
    <property type="term" value="F:phosphopantetheine binding"/>
    <property type="evidence" value="ECO:0007669"/>
    <property type="project" value="InterPro"/>
</dbReference>
<dbReference type="PROSITE" id="PS50075">
    <property type="entry name" value="CARRIER"/>
    <property type="match status" value="3"/>
</dbReference>
<reference evidence="6" key="1">
    <citation type="submission" date="2020-08" db="EMBL/GenBank/DDBJ databases">
        <title>Whole genome shotgun sequence of Polymorphospora rubra NBRC 101157.</title>
        <authorList>
            <person name="Komaki H."/>
            <person name="Tamura T."/>
        </authorList>
    </citation>
    <scope>NUCLEOTIDE SEQUENCE</scope>
    <source>
        <strain evidence="6">NBRC 101157</strain>
    </source>
</reference>
<evidence type="ECO:0000256" key="1">
    <source>
        <dbReference type="ARBA" id="ARBA00001957"/>
    </source>
</evidence>
<sequence>MPQQHPIRVPPITAAQERLLLHAEHERDAHEFGTTQASVALGGRLDVAALRERAARLVHALPELGSGFRRDEAGRPVRVTRTQALPPWTEHLVEGGDDLNAESRSAADVERRRGFDLTGTEPLVRVTLVTDPQTHRHRLIVTGHRAVLTARAMYDTVTVLLGGEVVSPLEPEQDAGPAARDAWRAALGEPGEACLIGRDGVGPRGTARLSLSLPPDMALFDGPAKCLHQAIWGLVCTKLVNRRSALVGDGDDLPVRVDVAPEDTLRAVAHRTAERHGLVAPHRDVPLDIIAEATGFGEALFDTVVVTDTRRWDALGTPANVVVEDVELADATHHAMTVIVCGSGHGELAYRGDRVDHDTARTAAAMFERAMRAVAANPDVRVRDIDWLGAPLREQLIIAYNDTAATLPVRPLHQLFSERAAREPGAVAVVCDGRELSYAALDAAANRFANRLAGLGVRPGVCVALYQSRSAELVVAELAVLKAGGTYVPLDPRQPAARLTWMVADAGAELLLTDREPGGLPFDCGVPVVRVPSAWEPGEPGKPEEAAAPDVAVHPDQVAYVMYTSGSTGTPKGVANTHRNVAELALDPCWDNGRHQRVLAYSPPTFDSSTYEMWVPLLHGGRMVVLTGDQLDLGELISTLAEREITALYLTTALFDVIAQESAAALAGVREIWTGGDILSVAALRRVLRECPDTTVVHVYGPTETTVFCSYQTFGPDRRTVDSLDLGRPMANTGMYVLDDALTPAAPGTAGELYVSGSHLARGYLGRPALTAERFIANPYGLPGSRLYRTGDVARWTHDGVIEFVGRADQQVKLRGFRIEPAEVETVLLADPGVRQAAVLVREDRPGDKRLVAYVVPGSDGWSGDDRQAEEDRLREAVAIALPEFMVPSAIVVLDALPLTVNGKLDRAALPAPDNTGGVGTRAAREPGEELLCGLFADVLGVHRVGVDDNFFHLGGHSLLATRLVGRIRAVFGVELSVRDVFRCPTVAGLAGSVTAGRRVLHRPLVPVVRPDRLPLSFAQQRLWFLAQMEGGSATYNIPLAIRLRGDLDRVALESALLDVLERHESLRTTFPLPAGEHGPAQRVLAIDDVPFELPRVAVAQNVLDVTLAELGGHVFDLATEVPIRATLVETGPADRVLVLVVHHIASDGWSNGPLMRDLAMAYEARLVDGAAPRWRPLPVQYADYALWQRGLSGVEGGLLAFWRETLDGLPEEVTLPTDRPRPAVASYRGGRVEVGTGDGVHAKLVELAAGSAATLFMVVQAATAAVLARSGAGEDVPLGSPVAGRTDPALEDLVGFFVNTLVLRTDVGGDPSFRELLDRVRERDLAAWAHQDLPFERLVEELNPERSAARHPLFQVMLTLADAVTPAPELPGLTARAEEIPLGVARFDLTVNFREQHTEAGDPAGLRVGIDFSRDVYDERTVRAFAGRLVRFLDGVADRPELRVGDVDVFGEGERGWLVGARGGDLLPRSACSLPEVVRGFAVGCPGAVAVVDGDCVLTYGELELRAGRLAGRLVAAGVGVEDRVLLLQERGVGVVVSMLAVLKAGGAYVPVDVRYPVERVREVLRRSGAGVVLADREVGGLGVTVLDVRVEDGVDGGVVGGLDGVVVHPDQLAYVIFTSGSTGVPKGSGNTHRNVAELVADAAFGGVGEGMMLHSSLAFDASTLEIWGPLLRGGCVVVAPRGVLSPFAMGEFLSVARPPAVCLAAGLFHVMAEENPAAFRGVREVWTGGDVVSPEAVRRVTGVCSGLTVFNGYGPTETTVYVTAYGVRDGDGHVGSLPIGAPLENTGVYVLDGVLRLLPPGAVGEIYIAGPALARGYVGCPGLTSERFVANPFGPVGSRMYRTGDLGRWSVDGLVEFVGRADQQVKIRGFRIEPGEVEAVLLRDEDLVQAAVVLREDRPGDKRLVAYVVADDDTTADVDRLRRAASELLPDFMVPSGFVVLDALPLTVNGKLDRAALPAPEVEVLDGGRSPRTHTEEILCGLFAELLAVPSVTIDDNFFHLGGHSLLATRLVGRIRTVFGVELSVRDVFRCPTVAGLAGSVTAGRRVLHRPLVPVVRPDRLPLSFAQQRLWFLAQMEGGSATYNIPLALRLRGDLDPVALEAALGDVVGRHESLRTVFPVGEHGPYQRVLPLDEVAVTLAFVSMAGRGLEDVLREVGGYVFDLAVEVPIRATLVEVDATDHVLMLVVHHIASDGWSNGPLMRDLAMAYEARLVDGAAPRWRPLPVQYADYALWQRGLSGVEGGLLAFWRETLDGLPEEVTLPTDRPRPAVASYRGGRVGLRVDAELHAKLVRLAAGSAATLFMVVQAATVAVLARSGAGEDVPLGSPVAGRTDPALEDLVGFFVNTLVLRTDVGGDPSFRELLDRVRERDLAAWAHQDLPFERLVEELNPERSAARHPLFQVMLTLSDAEVGVPQFAGLATRLDFQDLDVAKFDLTVSFQEHRDLSGLSVTVDFSRDVYDERTVRAFAGRLVRFLDGVADRPELRVGDVDVFGEGERGWLVGARGGDLLPRSACSLPEVVRGFAVGCPGAVAVVDGDCVLTYGELELRAGRLAGRLVAAGVGVEDRVLLLQERGVGVVVSMLAVLKAGGAYVPVDVRYPVERVREVLRRSGAGVVLADREVGGLGVTVLDVRVEDGVDGGVVGGLDGVVVHPDQLAYVIFTSGSTGVPKGSGNTHRNVAELVADAAFGGVGEGMMLHSSLAFDASTLEIWGPLLRGGCVVVAPRGVLSPFAMGEFLSVARPPAVCLAAGLFHVMAEENPAAFRGVREVWTGGDVVSPEAVRRVMEHSPDAVVLNGYGPTETTVFAIAHQVRRAVDYPGPLPIGTPLENTGVYVLDGVLRLLPPGAVGEIYIAGPALARGYVGCPGLTSERFVANPFGPVGSRMYRTGDLGRWSVDGLVEFVGRADQQVKIRGFRIEPGEVEAVLLRRPEVLRTAVVLREDRPGEKRLVAYVVAVPGAGCDTEVLREAVARVLPDFMVPSGFVVLDALPLTVNGKLDRAALPAPEVEVLDGGRSPRTHTEEILCGLFAELLAVPSVTIDDNFFHLGGHSLLATRLISRIRNACGVELSIGDLFEHPVVARLADRIGRAGSSDIAARPKLRPYRRTGVNQ</sequence>
<dbReference type="Gene3D" id="3.40.50.980">
    <property type="match status" value="6"/>
</dbReference>
<evidence type="ECO:0000256" key="2">
    <source>
        <dbReference type="ARBA" id="ARBA00006432"/>
    </source>
</evidence>
<dbReference type="InterPro" id="IPR025110">
    <property type="entry name" value="AMP-bd_C"/>
</dbReference>
<feature type="domain" description="Carrier" evidence="5">
    <location>
        <begin position="923"/>
        <end position="998"/>
    </location>
</feature>
<dbReference type="InterPro" id="IPR006162">
    <property type="entry name" value="Ppantetheine_attach_site"/>
</dbReference>
<dbReference type="InterPro" id="IPR010071">
    <property type="entry name" value="AA_adenyl_dom"/>
</dbReference>
<dbReference type="Pfam" id="PF00550">
    <property type="entry name" value="PP-binding"/>
    <property type="match status" value="3"/>
</dbReference>
<dbReference type="Gene3D" id="1.10.1200.10">
    <property type="entry name" value="ACP-like"/>
    <property type="match status" value="2"/>
</dbReference>
<dbReference type="KEGG" id="pry:Prubr_63280"/>
<dbReference type="InterPro" id="IPR020845">
    <property type="entry name" value="AMP-binding_CS"/>
</dbReference>
<evidence type="ECO:0000256" key="4">
    <source>
        <dbReference type="ARBA" id="ARBA00022553"/>
    </source>
</evidence>
<dbReference type="Gene3D" id="3.30.559.30">
    <property type="entry name" value="Nonribosomal peptide synthetase, condensation domain"/>
    <property type="match status" value="3"/>
</dbReference>
<dbReference type="PANTHER" id="PTHR45527">
    <property type="entry name" value="NONRIBOSOMAL PEPTIDE SYNTHETASE"/>
    <property type="match status" value="1"/>
</dbReference>
<accession>A0A810N7R8</accession>
<dbReference type="Proteomes" id="UP000680866">
    <property type="component" value="Chromosome"/>
</dbReference>
<dbReference type="Gene3D" id="2.30.38.10">
    <property type="entry name" value="Luciferase, Domain 3"/>
    <property type="match status" value="3"/>
</dbReference>
<dbReference type="PANTHER" id="PTHR45527:SF1">
    <property type="entry name" value="FATTY ACID SYNTHASE"/>
    <property type="match status" value="1"/>
</dbReference>
<evidence type="ECO:0000313" key="6">
    <source>
        <dbReference type="EMBL" id="BCJ69307.1"/>
    </source>
</evidence>
<dbReference type="SUPFAM" id="SSF47336">
    <property type="entry name" value="ACP-like"/>
    <property type="match status" value="3"/>
</dbReference>
<dbReference type="InterPro" id="IPR045851">
    <property type="entry name" value="AMP-bd_C_sf"/>
</dbReference>
<keyword evidence="3" id="KW-0596">Phosphopantetheine</keyword>
<dbReference type="InterPro" id="IPR036736">
    <property type="entry name" value="ACP-like_sf"/>
</dbReference>
<dbReference type="NCBIfam" id="NF003417">
    <property type="entry name" value="PRK04813.1"/>
    <property type="match status" value="3"/>
</dbReference>
<dbReference type="SUPFAM" id="SSF56801">
    <property type="entry name" value="Acetyl-CoA synthetase-like"/>
    <property type="match status" value="3"/>
</dbReference>
<dbReference type="Pfam" id="PF00668">
    <property type="entry name" value="Condensation"/>
    <property type="match status" value="2"/>
</dbReference>
<dbReference type="EMBL" id="AP023359">
    <property type="protein sequence ID" value="BCJ69307.1"/>
    <property type="molecule type" value="Genomic_DNA"/>
</dbReference>
<dbReference type="Pfam" id="PF00501">
    <property type="entry name" value="AMP-binding"/>
    <property type="match status" value="3"/>
</dbReference>
<comment type="cofactor">
    <cofactor evidence="1">
        <name>pantetheine 4'-phosphate</name>
        <dbReference type="ChEBI" id="CHEBI:47942"/>
    </cofactor>
</comment>
<dbReference type="FunFam" id="2.30.38.10:FF:000001">
    <property type="entry name" value="Non-ribosomal peptide synthetase PvdI"/>
    <property type="match status" value="1"/>
</dbReference>
<dbReference type="RefSeq" id="WP_212818500.1">
    <property type="nucleotide sequence ID" value="NZ_AP023359.1"/>
</dbReference>
<dbReference type="FunFam" id="3.30.300.30:FF:000010">
    <property type="entry name" value="Enterobactin synthetase component F"/>
    <property type="match status" value="3"/>
</dbReference>
<name>A0A810N7R8_9ACTN</name>
<dbReference type="PROSITE" id="PS00012">
    <property type="entry name" value="PHOSPHOPANTETHEINE"/>
    <property type="match status" value="3"/>
</dbReference>
<comment type="similarity">
    <text evidence="2">Belongs to the ATP-dependent AMP-binding enzyme family.</text>
</comment>
<evidence type="ECO:0000256" key="3">
    <source>
        <dbReference type="ARBA" id="ARBA00022450"/>
    </source>
</evidence>
<dbReference type="InterPro" id="IPR029058">
    <property type="entry name" value="AB_hydrolase_fold"/>
</dbReference>
<dbReference type="Gene3D" id="3.40.50.1820">
    <property type="entry name" value="alpha/beta hydrolase"/>
    <property type="match status" value="1"/>
</dbReference>
<dbReference type="InterPro" id="IPR009081">
    <property type="entry name" value="PP-bd_ACP"/>
</dbReference>
<dbReference type="InterPro" id="IPR023213">
    <property type="entry name" value="CAT-like_dom_sf"/>
</dbReference>
<proteinExistence type="inferred from homology"/>
<dbReference type="CDD" id="cd12117">
    <property type="entry name" value="A_NRPS_Srf_like"/>
    <property type="match status" value="3"/>
</dbReference>
<evidence type="ECO:0000313" key="7">
    <source>
        <dbReference type="Proteomes" id="UP000680866"/>
    </source>
</evidence>
<dbReference type="GO" id="GO:0003824">
    <property type="term" value="F:catalytic activity"/>
    <property type="evidence" value="ECO:0007669"/>
    <property type="project" value="InterPro"/>
</dbReference>
<dbReference type="FunFam" id="3.40.50.980:FF:000001">
    <property type="entry name" value="Non-ribosomal peptide synthetase"/>
    <property type="match status" value="1"/>
</dbReference>
<dbReference type="InterPro" id="IPR020806">
    <property type="entry name" value="PKS_PP-bd"/>
</dbReference>
<feature type="domain" description="Carrier" evidence="5">
    <location>
        <begin position="1972"/>
        <end position="2047"/>
    </location>
</feature>
<dbReference type="InterPro" id="IPR000873">
    <property type="entry name" value="AMP-dep_synth/lig_dom"/>
</dbReference>
<dbReference type="FunFam" id="1.10.1200.10:FF:000005">
    <property type="entry name" value="Nonribosomal peptide synthetase 1"/>
    <property type="match status" value="3"/>
</dbReference>
<dbReference type="GO" id="GO:0044550">
    <property type="term" value="P:secondary metabolite biosynthetic process"/>
    <property type="evidence" value="ECO:0007669"/>
    <property type="project" value="TreeGrafter"/>
</dbReference>
<dbReference type="CDD" id="cd19540">
    <property type="entry name" value="LCL_NRPS-like"/>
    <property type="match status" value="2"/>
</dbReference>
<organism evidence="6 7">
    <name type="scientific">Polymorphospora rubra</name>
    <dbReference type="NCBI Taxonomy" id="338584"/>
    <lineage>
        <taxon>Bacteria</taxon>
        <taxon>Bacillati</taxon>
        <taxon>Actinomycetota</taxon>
        <taxon>Actinomycetes</taxon>
        <taxon>Micromonosporales</taxon>
        <taxon>Micromonosporaceae</taxon>
        <taxon>Polymorphospora</taxon>
    </lineage>
</organism>
<keyword evidence="7" id="KW-1185">Reference proteome</keyword>
<dbReference type="InterPro" id="IPR001242">
    <property type="entry name" value="Condensation_dom"/>
</dbReference>
<dbReference type="SUPFAM" id="SSF52777">
    <property type="entry name" value="CoA-dependent acyltransferases"/>
    <property type="match status" value="6"/>
</dbReference>
<dbReference type="Gene3D" id="3.30.559.10">
    <property type="entry name" value="Chloramphenicol acetyltransferase-like domain"/>
    <property type="match status" value="3"/>
</dbReference>
<dbReference type="GO" id="GO:0005829">
    <property type="term" value="C:cytosol"/>
    <property type="evidence" value="ECO:0007669"/>
    <property type="project" value="TreeGrafter"/>
</dbReference>
<feature type="domain" description="Carrier" evidence="5">
    <location>
        <begin position="3015"/>
        <end position="3090"/>
    </location>
</feature>
<evidence type="ECO:0000259" key="5">
    <source>
        <dbReference type="PROSITE" id="PS50075"/>
    </source>
</evidence>
<dbReference type="GO" id="GO:0008610">
    <property type="term" value="P:lipid biosynthetic process"/>
    <property type="evidence" value="ECO:0007669"/>
    <property type="project" value="UniProtKB-ARBA"/>
</dbReference>
<dbReference type="PROSITE" id="PS00455">
    <property type="entry name" value="AMP_BINDING"/>
    <property type="match status" value="3"/>
</dbReference>
<dbReference type="SMART" id="SM00823">
    <property type="entry name" value="PKS_PP"/>
    <property type="match status" value="3"/>
</dbReference>
<dbReference type="GO" id="GO:0043041">
    <property type="term" value="P:amino acid activation for nonribosomal peptide biosynthetic process"/>
    <property type="evidence" value="ECO:0007669"/>
    <property type="project" value="TreeGrafter"/>
</dbReference>
<dbReference type="NCBIfam" id="TIGR01733">
    <property type="entry name" value="AA-adenyl-dom"/>
    <property type="match status" value="3"/>
</dbReference>
<protein>
    <recommendedName>
        <fullName evidence="5">Carrier domain-containing protein</fullName>
    </recommendedName>
</protein>
<dbReference type="Pfam" id="PF13193">
    <property type="entry name" value="AMP-binding_C"/>
    <property type="match status" value="3"/>
</dbReference>